<keyword evidence="2" id="KW-0732">Signal</keyword>
<evidence type="ECO:0000256" key="1">
    <source>
        <dbReference type="SAM" id="MobiDB-lite"/>
    </source>
</evidence>
<comment type="caution">
    <text evidence="3">The sequence shown here is derived from an EMBL/GenBank/DDBJ whole genome shotgun (WGS) entry which is preliminary data.</text>
</comment>
<evidence type="ECO:0000313" key="4">
    <source>
        <dbReference type="Proteomes" id="UP000785679"/>
    </source>
</evidence>
<dbReference type="EMBL" id="RRYP01001714">
    <property type="protein sequence ID" value="TNV85573.1"/>
    <property type="molecule type" value="Genomic_DNA"/>
</dbReference>
<evidence type="ECO:0000313" key="3">
    <source>
        <dbReference type="EMBL" id="TNV85573.1"/>
    </source>
</evidence>
<protein>
    <recommendedName>
        <fullName evidence="5">Secreted protein</fullName>
    </recommendedName>
</protein>
<proteinExistence type="predicted"/>
<feature type="region of interest" description="Disordered" evidence="1">
    <location>
        <begin position="83"/>
        <end position="105"/>
    </location>
</feature>
<reference evidence="3" key="1">
    <citation type="submission" date="2019-06" db="EMBL/GenBank/DDBJ databases">
        <authorList>
            <person name="Zheng W."/>
        </authorList>
    </citation>
    <scope>NUCLEOTIDE SEQUENCE</scope>
    <source>
        <strain evidence="3">QDHG01</strain>
    </source>
</reference>
<feature type="chain" id="PRO_5035262004" description="Secreted protein" evidence="2">
    <location>
        <begin position="17"/>
        <end position="105"/>
    </location>
</feature>
<organism evidence="3 4">
    <name type="scientific">Halteria grandinella</name>
    <dbReference type="NCBI Taxonomy" id="5974"/>
    <lineage>
        <taxon>Eukaryota</taxon>
        <taxon>Sar</taxon>
        <taxon>Alveolata</taxon>
        <taxon>Ciliophora</taxon>
        <taxon>Intramacronucleata</taxon>
        <taxon>Spirotrichea</taxon>
        <taxon>Stichotrichia</taxon>
        <taxon>Sporadotrichida</taxon>
        <taxon>Halteriidae</taxon>
        <taxon>Halteria</taxon>
    </lineage>
</organism>
<gene>
    <name evidence="3" type="ORF">FGO68_gene14581</name>
</gene>
<dbReference type="AlphaFoldDB" id="A0A8J8P295"/>
<keyword evidence="4" id="KW-1185">Reference proteome</keyword>
<sequence length="105" mass="11915">MRFCCQILILLLGVYSQLQTHRGSTDCQANIYPSHGSMAERPTVKVKHSRISGGCRFKPGWGDSFYQILRPAHKFQSNTSIQNRLKETDATREASVRTQLSWQSA</sequence>
<evidence type="ECO:0008006" key="5">
    <source>
        <dbReference type="Google" id="ProtNLM"/>
    </source>
</evidence>
<name>A0A8J8P295_HALGN</name>
<feature type="compositionally biased region" description="Polar residues" evidence="1">
    <location>
        <begin position="96"/>
        <end position="105"/>
    </location>
</feature>
<feature type="signal peptide" evidence="2">
    <location>
        <begin position="1"/>
        <end position="16"/>
    </location>
</feature>
<accession>A0A8J8P295</accession>
<dbReference type="Proteomes" id="UP000785679">
    <property type="component" value="Unassembled WGS sequence"/>
</dbReference>
<evidence type="ECO:0000256" key="2">
    <source>
        <dbReference type="SAM" id="SignalP"/>
    </source>
</evidence>
<feature type="compositionally biased region" description="Basic and acidic residues" evidence="1">
    <location>
        <begin position="84"/>
        <end position="95"/>
    </location>
</feature>